<organism evidence="22 23">
    <name type="scientific">Argiope bruennichi</name>
    <name type="common">Wasp spider</name>
    <name type="synonym">Aranea bruennichi</name>
    <dbReference type="NCBI Taxonomy" id="94029"/>
    <lineage>
        <taxon>Eukaryota</taxon>
        <taxon>Metazoa</taxon>
        <taxon>Ecdysozoa</taxon>
        <taxon>Arthropoda</taxon>
        <taxon>Chelicerata</taxon>
        <taxon>Arachnida</taxon>
        <taxon>Araneae</taxon>
        <taxon>Araneomorphae</taxon>
        <taxon>Entelegynae</taxon>
        <taxon>Araneoidea</taxon>
        <taxon>Araneidae</taxon>
        <taxon>Argiope</taxon>
    </lineage>
</organism>
<keyword evidence="2 20" id="KW-0121">Carboxypeptidase</keyword>
<feature type="binding site" evidence="15">
    <location>
        <position position="423"/>
    </location>
    <ligand>
        <name>chloride</name>
        <dbReference type="ChEBI" id="CHEBI:17996"/>
        <label>1</label>
    </ligand>
</feature>
<keyword evidence="4 16" id="KW-0479">Metal-binding</keyword>
<dbReference type="Proteomes" id="UP000807504">
    <property type="component" value="Unassembled WGS sequence"/>
</dbReference>
<dbReference type="GO" id="GO:0005886">
    <property type="term" value="C:plasma membrane"/>
    <property type="evidence" value="ECO:0007669"/>
    <property type="project" value="TreeGrafter"/>
</dbReference>
<reference evidence="22" key="2">
    <citation type="submission" date="2020-06" db="EMBL/GenBank/DDBJ databases">
        <authorList>
            <person name="Sheffer M."/>
        </authorList>
    </citation>
    <scope>NUCLEOTIDE SEQUENCE</scope>
</reference>
<keyword evidence="23" id="KW-1185">Reference proteome</keyword>
<evidence type="ECO:0000256" key="5">
    <source>
        <dbReference type="ARBA" id="ARBA00022729"/>
    </source>
</evidence>
<evidence type="ECO:0000256" key="19">
    <source>
        <dbReference type="PROSITE-ProRule" id="PRU01355"/>
    </source>
</evidence>
<evidence type="ECO:0000256" key="20">
    <source>
        <dbReference type="RuleBase" id="RU361144"/>
    </source>
</evidence>
<feature type="binding site" evidence="16">
    <location>
        <position position="284"/>
    </location>
    <ligand>
        <name>Zn(2+)</name>
        <dbReference type="ChEBI" id="CHEBI:29105"/>
        <label>1</label>
        <note>catalytic</note>
    </ligand>
</feature>
<evidence type="ECO:0000256" key="15">
    <source>
        <dbReference type="PIRSR" id="PIRSR601548-2"/>
    </source>
</evidence>
<evidence type="ECO:0000256" key="7">
    <source>
        <dbReference type="ARBA" id="ARBA00022833"/>
    </source>
</evidence>
<evidence type="ECO:0000256" key="8">
    <source>
        <dbReference type="ARBA" id="ARBA00023049"/>
    </source>
</evidence>
<reference evidence="22" key="1">
    <citation type="journal article" date="2020" name="bioRxiv">
        <title>Chromosome-level reference genome of the European wasp spider Argiope bruennichi: a resource for studies on range expansion and evolutionary adaptation.</title>
        <authorList>
            <person name="Sheffer M.M."/>
            <person name="Hoppe A."/>
            <person name="Krehenwinkel H."/>
            <person name="Uhl G."/>
            <person name="Kuss A.W."/>
            <person name="Jensen L."/>
            <person name="Jensen C."/>
            <person name="Gillespie R.G."/>
            <person name="Hoff K.J."/>
            <person name="Prost S."/>
        </authorList>
    </citation>
    <scope>NUCLEOTIDE SEQUENCE</scope>
</reference>
<feature type="binding site" evidence="18">
    <location>
        <position position="312"/>
    </location>
    <ligand>
        <name>Zn(2+)</name>
        <dbReference type="ChEBI" id="CHEBI:29105"/>
        <label>2</label>
        <note>catalytic</note>
    </ligand>
</feature>
<comment type="caution">
    <text evidence="19">Lacks conserved residue(s) required for the propagation of feature annotation.</text>
</comment>
<evidence type="ECO:0000313" key="23">
    <source>
        <dbReference type="Proteomes" id="UP000807504"/>
    </source>
</evidence>
<evidence type="ECO:0000256" key="13">
    <source>
        <dbReference type="PIRSR" id="PIRSR601548-1"/>
    </source>
</evidence>
<evidence type="ECO:0000256" key="1">
    <source>
        <dbReference type="ARBA" id="ARBA00008139"/>
    </source>
</evidence>
<feature type="active site" description="Proton acceptor 2" evidence="14">
    <location>
        <position position="285"/>
    </location>
</feature>
<dbReference type="EMBL" id="JABXBU010000002">
    <property type="protein sequence ID" value="KAF8795131.1"/>
    <property type="molecule type" value="Genomic_DNA"/>
</dbReference>
<feature type="binding site" evidence="18">
    <location>
        <position position="284"/>
    </location>
    <ligand>
        <name>Zn(2+)</name>
        <dbReference type="ChEBI" id="CHEBI:29105"/>
        <label>2</label>
        <note>catalytic</note>
    </ligand>
</feature>
<dbReference type="SUPFAM" id="SSF55486">
    <property type="entry name" value="Metalloproteases ('zincins'), catalytic domain"/>
    <property type="match status" value="1"/>
</dbReference>
<dbReference type="AlphaFoldDB" id="A0A8T0FVL1"/>
<feature type="active site" description="Proton donor 2" evidence="14">
    <location>
        <position position="414"/>
    </location>
</feature>
<evidence type="ECO:0000256" key="14">
    <source>
        <dbReference type="PIRSR" id="PIRSR601548-11"/>
    </source>
</evidence>
<evidence type="ECO:0000256" key="17">
    <source>
        <dbReference type="PIRSR" id="PIRSR601548-4"/>
    </source>
</evidence>
<evidence type="ECO:0000256" key="16">
    <source>
        <dbReference type="PIRSR" id="PIRSR601548-3"/>
    </source>
</evidence>
<dbReference type="Pfam" id="PF01401">
    <property type="entry name" value="Peptidase_M2"/>
    <property type="match status" value="1"/>
</dbReference>
<gene>
    <name evidence="22" type="ORF">HNY73_003015</name>
</gene>
<dbReference type="PANTHER" id="PTHR10514">
    <property type="entry name" value="ANGIOTENSIN-CONVERTING ENZYME"/>
    <property type="match status" value="1"/>
</dbReference>
<dbReference type="CDD" id="cd06461">
    <property type="entry name" value="M2_ACE"/>
    <property type="match status" value="1"/>
</dbReference>
<evidence type="ECO:0000256" key="4">
    <source>
        <dbReference type="ARBA" id="ARBA00022723"/>
    </source>
</evidence>
<sequence>MMWCMLTVSLLSLFMTATADCRNVKEKYVSGSNTNVYEALRFLKNNDRLVSLTANKANIASWNYEKLTEILINSRNEAELKHVWTKWRDVSGKVVKDKFLRYVNLSNEAACLNGFKDNGEMWREAYESDSFVEEIEELWNVIRPFYEQLHAYVRRKLIQRYPRSGIKPDGPIPAHLLGNMWAQKWGNIFDIVKPYPKKKFIDVTDAMEAKIMTPLDMFKMSEEFFTSIGMKKMTPEFWQRSIIEKPKNREMVCHASAWDFSDGKDFRIKMCTRVNMEDFITVHHEMGHIEYDMYYAPLPSVFREGANPGFHEAIGDTIALSVATPKHLKEVDLLEEVSEDEESDINTLMQTALGKIAFLPFGYLIDAWRWKVFDGSIKKDELNSKWWEFRLKYQGLCPPVKRTNEDLDAAAKYHVIADVPYIRYFVSHVIQFQFHKALCDAAGHKGPLHKCDIYKNKKAGQLLGDMLSLGKSVHWNEAMKVITQGTTHKMNARPLVEYFAPLLKWLKIQNKNETLGWTSSDPMVCP</sequence>
<evidence type="ECO:0000313" key="22">
    <source>
        <dbReference type="EMBL" id="KAF8795131.1"/>
    </source>
</evidence>
<keyword evidence="3 20" id="KW-0645">Protease</keyword>
<proteinExistence type="inferred from homology"/>
<dbReference type="GO" id="GO:0006508">
    <property type="term" value="P:proteolysis"/>
    <property type="evidence" value="ECO:0007669"/>
    <property type="project" value="UniProtKB-KW"/>
</dbReference>
<comment type="catalytic activity">
    <reaction evidence="11">
        <text>Release of a C-terminal dipeptide, oligopeptide-|-Xaa-Yaa, when Xaa is not Pro, and Yaa is neither Asp nor Glu. Thus, conversion of angiotensin I to angiotensin II, with increase in vasoconstrictor activity, but no action on angiotensin II.</text>
        <dbReference type="EC" id="3.4.15.1"/>
    </reaction>
</comment>
<feature type="disulfide bond" evidence="17 19">
    <location>
        <begin position="253"/>
        <end position="271"/>
    </location>
</feature>
<feature type="disulfide bond" evidence="17">
    <location>
        <begin position="439"/>
        <end position="451"/>
    </location>
</feature>
<dbReference type="GO" id="GO:0004180">
    <property type="term" value="F:carboxypeptidase activity"/>
    <property type="evidence" value="ECO:0007669"/>
    <property type="project" value="UniProtKB-KW"/>
</dbReference>
<protein>
    <recommendedName>
        <fullName evidence="12 20">Angiotensin-converting enzyme</fullName>
        <ecNumber evidence="20">3.4.-.-</ecNumber>
    </recommendedName>
</protein>
<keyword evidence="8 20" id="KW-0482">Metalloprotease</keyword>
<evidence type="ECO:0000256" key="11">
    <source>
        <dbReference type="ARBA" id="ARBA00036868"/>
    </source>
</evidence>
<keyword evidence="10 20" id="KW-0325">Glycoprotein</keyword>
<feature type="active site" description="Proton donor 1" evidence="13">
    <location>
        <position position="414"/>
    </location>
</feature>
<keyword evidence="7 16" id="KW-0862">Zinc</keyword>
<dbReference type="PANTHER" id="PTHR10514:SF27">
    <property type="entry name" value="ANGIOTENSIN-CONVERTING ENZYME"/>
    <property type="match status" value="1"/>
</dbReference>
<name>A0A8T0FVL1_ARGBR</name>
<dbReference type="GO" id="GO:0046872">
    <property type="term" value="F:metal ion binding"/>
    <property type="evidence" value="ECO:0007669"/>
    <property type="project" value="UniProtKB-KW"/>
</dbReference>
<accession>A0A8T0FVL1</accession>
<keyword evidence="5 21" id="KW-0732">Signal</keyword>
<dbReference type="PRINTS" id="PR00791">
    <property type="entry name" value="PEPDIPTASEA"/>
</dbReference>
<evidence type="ECO:0000256" key="12">
    <source>
        <dbReference type="ARBA" id="ARBA00039858"/>
    </source>
</evidence>
<evidence type="ECO:0000256" key="2">
    <source>
        <dbReference type="ARBA" id="ARBA00022645"/>
    </source>
</evidence>
<comment type="similarity">
    <text evidence="1 19 20">Belongs to the peptidase M2 family.</text>
</comment>
<dbReference type="EC" id="3.4.-.-" evidence="20"/>
<dbReference type="InterPro" id="IPR001548">
    <property type="entry name" value="Peptidase_M2"/>
</dbReference>
<feature type="active site" description="Proton acceptor 1" evidence="13">
    <location>
        <position position="285"/>
    </location>
</feature>
<keyword evidence="9 17" id="KW-1015">Disulfide bond</keyword>
<keyword evidence="6 20" id="KW-0378">Hydrolase</keyword>
<evidence type="ECO:0000256" key="21">
    <source>
        <dbReference type="SAM" id="SignalP"/>
    </source>
</evidence>
<feature type="binding site" evidence="16">
    <location>
        <position position="312"/>
    </location>
    <ligand>
        <name>Zn(2+)</name>
        <dbReference type="ChEBI" id="CHEBI:29105"/>
        <label>1</label>
        <note>catalytic</note>
    </ligand>
</feature>
<evidence type="ECO:0000256" key="6">
    <source>
        <dbReference type="ARBA" id="ARBA00022801"/>
    </source>
</evidence>
<feature type="binding site" evidence="15">
    <location>
        <position position="126"/>
    </location>
    <ligand>
        <name>chloride</name>
        <dbReference type="ChEBI" id="CHEBI:17996"/>
        <label>1</label>
    </ligand>
</feature>
<evidence type="ECO:0000256" key="18">
    <source>
        <dbReference type="PIRSR" id="PIRSR601548-8"/>
    </source>
</evidence>
<dbReference type="Gene3D" id="1.10.1370.30">
    <property type="match status" value="2"/>
</dbReference>
<evidence type="ECO:0000256" key="3">
    <source>
        <dbReference type="ARBA" id="ARBA00022670"/>
    </source>
</evidence>
<comment type="caution">
    <text evidence="22">The sequence shown here is derived from an EMBL/GenBank/DDBJ whole genome shotgun (WGS) entry which is preliminary data.</text>
</comment>
<evidence type="ECO:0000256" key="9">
    <source>
        <dbReference type="ARBA" id="ARBA00023157"/>
    </source>
</evidence>
<dbReference type="FunFam" id="1.10.1370.30:FF:000004">
    <property type="entry name" value="Angiotensin-converting enzyme"/>
    <property type="match status" value="1"/>
</dbReference>
<feature type="chain" id="PRO_5035724906" description="Angiotensin-converting enzyme" evidence="21">
    <location>
        <begin position="20"/>
        <end position="526"/>
    </location>
</feature>
<feature type="signal peptide" evidence="21">
    <location>
        <begin position="1"/>
        <end position="19"/>
    </location>
</feature>
<dbReference type="PROSITE" id="PS52011">
    <property type="entry name" value="PEPTIDASE_M2"/>
    <property type="match status" value="1"/>
</dbReference>
<dbReference type="GO" id="GO:0008237">
    <property type="term" value="F:metallopeptidase activity"/>
    <property type="evidence" value="ECO:0007669"/>
    <property type="project" value="UniProtKB-KW"/>
</dbReference>
<comment type="cofactor">
    <cofactor evidence="20">
        <name>Zn(2+)</name>
        <dbReference type="ChEBI" id="CHEBI:29105"/>
    </cofactor>
    <text evidence="20">Binds 1 zinc ion per subunit.</text>
</comment>
<feature type="binding site" evidence="16">
    <location>
        <position position="288"/>
    </location>
    <ligand>
        <name>Zn(2+)</name>
        <dbReference type="ChEBI" id="CHEBI:29105"/>
        <label>1</label>
        <note>catalytic</note>
    </ligand>
</feature>
<dbReference type="GO" id="GO:0008241">
    <property type="term" value="F:peptidyl-dipeptidase activity"/>
    <property type="evidence" value="ECO:0007669"/>
    <property type="project" value="UniProtKB-EC"/>
</dbReference>
<evidence type="ECO:0000256" key="10">
    <source>
        <dbReference type="ARBA" id="ARBA00023180"/>
    </source>
</evidence>
<feature type="binding site" evidence="18">
    <location>
        <position position="288"/>
    </location>
    <ligand>
        <name>Zn(2+)</name>
        <dbReference type="ChEBI" id="CHEBI:29105"/>
        <label>2</label>
        <note>catalytic</note>
    </ligand>
</feature>